<keyword evidence="2" id="KW-1185">Reference proteome</keyword>
<organism evidence="1 2">
    <name type="scientific">Pseudomonas asplenii</name>
    <dbReference type="NCBI Taxonomy" id="53407"/>
    <lineage>
        <taxon>Bacteria</taxon>
        <taxon>Pseudomonadati</taxon>
        <taxon>Pseudomonadota</taxon>
        <taxon>Gammaproteobacteria</taxon>
        <taxon>Pseudomonadales</taxon>
        <taxon>Pseudomonadaceae</taxon>
        <taxon>Pseudomonas</taxon>
    </lineage>
</organism>
<dbReference type="STRING" id="50340.PF66_06196"/>
<dbReference type="AlphaFoldDB" id="A0A0N0VIB2"/>
<proteinExistence type="predicted"/>
<dbReference type="PATRIC" id="fig|50340.43.peg.4429"/>
<dbReference type="Proteomes" id="UP000037931">
    <property type="component" value="Unassembled WGS sequence"/>
</dbReference>
<comment type="caution">
    <text evidence="1">The sequence shown here is derived from an EMBL/GenBank/DDBJ whole genome shotgun (WGS) entry which is preliminary data.</text>
</comment>
<reference evidence="1 2" key="1">
    <citation type="journal article" date="2015" name="PLoS ONE">
        <title>Rice-Infecting Pseudomonas Genomes Are Highly Accessorized and Harbor Multiple Putative Virulence Mechanisms to Cause Sheath Brown Rot.</title>
        <authorList>
            <person name="Quibod I.L."/>
            <person name="Grande G."/>
            <person name="Oreiro E.G."/>
            <person name="Borja F.N."/>
            <person name="Dossa G.S."/>
            <person name="Mauleon R."/>
            <person name="Cruz C.V."/>
            <person name="Oliva R."/>
        </authorList>
    </citation>
    <scope>NUCLEOTIDE SEQUENCE [LARGE SCALE GENOMIC DNA]</scope>
    <source>
        <strain evidence="1 2">IRRI 6609</strain>
    </source>
</reference>
<evidence type="ECO:0000313" key="1">
    <source>
        <dbReference type="EMBL" id="KPA87286.1"/>
    </source>
</evidence>
<gene>
    <name evidence="1" type="ORF">PF66_06196</name>
</gene>
<name>A0A0N0VIB2_9PSED</name>
<evidence type="ECO:0000313" key="2">
    <source>
        <dbReference type="Proteomes" id="UP000037931"/>
    </source>
</evidence>
<sequence length="29" mass="3238">MDIDGVDFEQPPHVLKAVDRIEFVQGGQP</sequence>
<protein>
    <submittedName>
        <fullName evidence="1">Uncharacterized protein</fullName>
    </submittedName>
</protein>
<dbReference type="EMBL" id="JSYZ01000034">
    <property type="protein sequence ID" value="KPA87286.1"/>
    <property type="molecule type" value="Genomic_DNA"/>
</dbReference>
<accession>A0A0N0VIB2</accession>